<dbReference type="InterPro" id="IPR036249">
    <property type="entry name" value="Thioredoxin-like_sf"/>
</dbReference>
<name>A0A1E2UP69_9GAMM</name>
<dbReference type="Proteomes" id="UP000094849">
    <property type="component" value="Unassembled WGS sequence"/>
</dbReference>
<comment type="similarity">
    <text evidence="1">Belongs to the SCO1/2 family.</text>
</comment>
<keyword evidence="8" id="KW-1185">Reference proteome</keyword>
<keyword evidence="3" id="KW-0479">Metal-binding</keyword>
<dbReference type="InterPro" id="IPR003782">
    <property type="entry name" value="SCO1/SenC"/>
</dbReference>
<feature type="binding site" evidence="3">
    <location>
        <position position="73"/>
    </location>
    <ligand>
        <name>Cu cation</name>
        <dbReference type="ChEBI" id="CHEBI:23378"/>
    </ligand>
</feature>
<keyword evidence="4" id="KW-1015">Disulfide bond</keyword>
<protein>
    <submittedName>
        <fullName evidence="7">Cytochrome oxidase assembly protein</fullName>
    </submittedName>
</protein>
<feature type="binding site" evidence="3">
    <location>
        <position position="160"/>
    </location>
    <ligand>
        <name>Cu cation</name>
        <dbReference type="ChEBI" id="CHEBI:23378"/>
    </ligand>
</feature>
<reference evidence="7 8" key="1">
    <citation type="submission" date="2016-03" db="EMBL/GenBank/DDBJ databases">
        <title>Chemosynthetic sulphur-oxidizing symbionts of marine invertebrate animals are capable of nitrogen fixation.</title>
        <authorList>
            <person name="Petersen J.M."/>
            <person name="Kemper A."/>
            <person name="Gruber-Vodicka H."/>
            <person name="Cardini U."/>
            <person name="Geest Mvander."/>
            <person name="Kleiner M."/>
            <person name="Bulgheresi S."/>
            <person name="Fussmann M."/>
            <person name="Herbold C."/>
            <person name="Seah B.K.B."/>
            <person name="Antony C.Paul."/>
            <person name="Liu D."/>
            <person name="Belitz A."/>
            <person name="Weber M."/>
        </authorList>
    </citation>
    <scope>NUCLEOTIDE SEQUENCE [LARGE SCALE GENOMIC DNA]</scope>
    <source>
        <strain evidence="7">G_D</strain>
    </source>
</reference>
<dbReference type="OrthoDB" id="9790194at2"/>
<dbReference type="PROSITE" id="PS51352">
    <property type="entry name" value="THIOREDOXIN_2"/>
    <property type="match status" value="1"/>
</dbReference>
<dbReference type="RefSeq" id="WP_069013791.1">
    <property type="nucleotide sequence ID" value="NZ_LVJW01000003.1"/>
</dbReference>
<dbReference type="EMBL" id="LVJZ01000003">
    <property type="protein sequence ID" value="ODB96568.1"/>
    <property type="molecule type" value="Genomic_DNA"/>
</dbReference>
<dbReference type="GO" id="GO:0046872">
    <property type="term" value="F:metal ion binding"/>
    <property type="evidence" value="ECO:0007669"/>
    <property type="project" value="UniProtKB-KW"/>
</dbReference>
<keyword evidence="2 3" id="KW-0186">Copper</keyword>
<dbReference type="PANTHER" id="PTHR12151:SF25">
    <property type="entry name" value="LINALOOL DEHYDRATASE_ISOMERASE DOMAIN-CONTAINING PROTEIN"/>
    <property type="match status" value="1"/>
</dbReference>
<sequence length="197" mass="21915">MFRYFLFILVLSISVSSIQSAESLPLDRVLDLRGEQLGGDFTLQSSQGEFSLEQLRGKVVVLFFGYTKCPDVCPSSLALLSQALNELSEEELQQVHGVFISVDPKRDTIQALDDYLSYFHPNLIGVTGSESEVAKVAKLYGAQYVEVKLEASAFAYAVDHSATTYLISPEGELRFLLPHQTPSVMILEAIRYLLAER</sequence>
<evidence type="ECO:0000256" key="3">
    <source>
        <dbReference type="PIRSR" id="PIRSR603782-1"/>
    </source>
</evidence>
<dbReference type="AlphaFoldDB" id="A0A1E2UP69"/>
<evidence type="ECO:0000256" key="1">
    <source>
        <dbReference type="ARBA" id="ARBA00010996"/>
    </source>
</evidence>
<evidence type="ECO:0000256" key="2">
    <source>
        <dbReference type="ARBA" id="ARBA00023008"/>
    </source>
</evidence>
<dbReference type="Gene3D" id="3.40.30.10">
    <property type="entry name" value="Glutaredoxin"/>
    <property type="match status" value="1"/>
</dbReference>
<dbReference type="STRING" id="1818881.A3196_07250"/>
<dbReference type="FunFam" id="3.40.30.10:FF:000013">
    <property type="entry name" value="Blast:Protein SCO1 homolog, mitochondrial"/>
    <property type="match status" value="1"/>
</dbReference>
<evidence type="ECO:0000313" key="7">
    <source>
        <dbReference type="EMBL" id="ODB96568.1"/>
    </source>
</evidence>
<keyword evidence="5" id="KW-0732">Signal</keyword>
<accession>A0A1E2UP69</accession>
<comment type="caution">
    <text evidence="7">The sequence shown here is derived from an EMBL/GenBank/DDBJ whole genome shotgun (WGS) entry which is preliminary data.</text>
</comment>
<evidence type="ECO:0000256" key="5">
    <source>
        <dbReference type="SAM" id="SignalP"/>
    </source>
</evidence>
<gene>
    <name evidence="7" type="ORF">A3196_07250</name>
</gene>
<evidence type="ECO:0000259" key="6">
    <source>
        <dbReference type="PROSITE" id="PS51352"/>
    </source>
</evidence>
<organism evidence="7 8">
    <name type="scientific">Candidatus Thiodiazotropha endoloripes</name>
    <dbReference type="NCBI Taxonomy" id="1818881"/>
    <lineage>
        <taxon>Bacteria</taxon>
        <taxon>Pseudomonadati</taxon>
        <taxon>Pseudomonadota</taxon>
        <taxon>Gammaproteobacteria</taxon>
        <taxon>Chromatiales</taxon>
        <taxon>Sedimenticolaceae</taxon>
        <taxon>Candidatus Thiodiazotropha</taxon>
    </lineage>
</organism>
<feature type="binding site" evidence="3">
    <location>
        <position position="69"/>
    </location>
    <ligand>
        <name>Cu cation</name>
        <dbReference type="ChEBI" id="CHEBI:23378"/>
    </ligand>
</feature>
<dbReference type="InterPro" id="IPR013766">
    <property type="entry name" value="Thioredoxin_domain"/>
</dbReference>
<feature type="domain" description="Thioredoxin" evidence="6">
    <location>
        <begin position="32"/>
        <end position="195"/>
    </location>
</feature>
<dbReference type="SUPFAM" id="SSF52833">
    <property type="entry name" value="Thioredoxin-like"/>
    <property type="match status" value="1"/>
</dbReference>
<dbReference type="Pfam" id="PF02630">
    <property type="entry name" value="SCO1-SenC"/>
    <property type="match status" value="1"/>
</dbReference>
<evidence type="ECO:0000313" key="8">
    <source>
        <dbReference type="Proteomes" id="UP000094849"/>
    </source>
</evidence>
<dbReference type="PANTHER" id="PTHR12151">
    <property type="entry name" value="ELECTRON TRANSPORT PROTIN SCO1/SENC FAMILY MEMBER"/>
    <property type="match status" value="1"/>
</dbReference>
<feature type="disulfide bond" description="Redox-active" evidence="4">
    <location>
        <begin position="69"/>
        <end position="73"/>
    </location>
</feature>
<feature type="signal peptide" evidence="5">
    <location>
        <begin position="1"/>
        <end position="21"/>
    </location>
</feature>
<dbReference type="CDD" id="cd02968">
    <property type="entry name" value="SCO"/>
    <property type="match status" value="1"/>
</dbReference>
<proteinExistence type="inferred from homology"/>
<feature type="chain" id="PRO_5009119029" evidence="5">
    <location>
        <begin position="22"/>
        <end position="197"/>
    </location>
</feature>
<evidence type="ECO:0000256" key="4">
    <source>
        <dbReference type="PIRSR" id="PIRSR603782-2"/>
    </source>
</evidence>